<reference evidence="5" key="1">
    <citation type="submission" date="2016-03" db="EMBL/GenBank/DDBJ databases">
        <authorList>
            <person name="Ploux O."/>
        </authorList>
    </citation>
    <scope>NUCLEOTIDE SEQUENCE</scope>
</reference>
<dbReference type="Gene3D" id="3.20.20.70">
    <property type="entry name" value="Aldolase class I"/>
    <property type="match status" value="1"/>
</dbReference>
<organism evidence="5">
    <name type="scientific">uncultured Bordetella sp</name>
    <dbReference type="NCBI Taxonomy" id="296836"/>
    <lineage>
        <taxon>Bacteria</taxon>
        <taxon>Pseudomonadati</taxon>
        <taxon>Pseudomonadota</taxon>
        <taxon>Betaproteobacteria</taxon>
        <taxon>Burkholderiales</taxon>
        <taxon>Alcaligenaceae</taxon>
        <taxon>Bordetella</taxon>
        <taxon>environmental samples</taxon>
    </lineage>
</organism>
<dbReference type="InterPro" id="IPR008567">
    <property type="entry name" value="BKACE"/>
</dbReference>
<dbReference type="PANTHER" id="PTHR37418">
    <property type="entry name" value="3-KETO-5-AMINOHEXANOATE CLEAVAGE ENZYME-RELATED"/>
    <property type="match status" value="1"/>
</dbReference>
<proteinExistence type="predicted"/>
<keyword evidence="4" id="KW-0862">Zinc</keyword>
<name>A0A1U8YJE0_9BORD</name>
<dbReference type="Pfam" id="PF05853">
    <property type="entry name" value="BKACE"/>
    <property type="match status" value="1"/>
</dbReference>
<evidence type="ECO:0000256" key="3">
    <source>
        <dbReference type="ARBA" id="ARBA00022723"/>
    </source>
</evidence>
<evidence type="ECO:0000256" key="2">
    <source>
        <dbReference type="ARBA" id="ARBA00022679"/>
    </source>
</evidence>
<evidence type="ECO:0000256" key="1">
    <source>
        <dbReference type="ARBA" id="ARBA00001947"/>
    </source>
</evidence>
<gene>
    <name evidence="5" type="primary">cesH</name>
</gene>
<dbReference type="EMBL" id="KU897022">
    <property type="protein sequence ID" value="AMQ35494.1"/>
    <property type="molecule type" value="Genomic_DNA"/>
</dbReference>
<comment type="cofactor">
    <cofactor evidence="1">
        <name>Zn(2+)</name>
        <dbReference type="ChEBI" id="CHEBI:29105"/>
    </cofactor>
</comment>
<dbReference type="GO" id="GO:0043720">
    <property type="term" value="F:3-keto-5-aminohexanoate cleavage activity"/>
    <property type="evidence" value="ECO:0007669"/>
    <property type="project" value="InterPro"/>
</dbReference>
<keyword evidence="2" id="KW-0808">Transferase</keyword>
<dbReference type="PANTHER" id="PTHR37418:SF2">
    <property type="entry name" value="3-KETO-5-AMINOHEXANOATE CLEAVAGE ENZYME"/>
    <property type="match status" value="1"/>
</dbReference>
<dbReference type="InterPro" id="IPR013785">
    <property type="entry name" value="Aldolase_TIM"/>
</dbReference>
<accession>A0A1U8YJE0</accession>
<sequence>MTRTKLILEARINEYMPRRGNAHVPWTPKEIGEAAAQAREAGASIVHFHARQADGSPSHDYETYAESIREIRARSDVLVHPTLGQITLGGRESRLAHIERLCLDPALKPDFAPVDLGSTNIDRYDDVEKRYETGDRVYLNNIDTLQHFSKRLRELGVKPAFIAWTVPFTRTLDAFMDMGLVDDPAYLLFELTDCGIRGGHPGTIRGLRAHTDFLPPGRQIQWTVCNKIGNLFGPAAAAIEEGGHVAIGLGDYLYPELGTPTNGEVVQTVANMARAMGREIATPAETKEILGITN</sequence>
<dbReference type="GO" id="GO:0046872">
    <property type="term" value="F:metal ion binding"/>
    <property type="evidence" value="ECO:0007669"/>
    <property type="project" value="UniProtKB-KW"/>
</dbReference>
<keyword evidence="3" id="KW-0479">Metal-binding</keyword>
<protein>
    <submittedName>
        <fullName evidence="5">CesH</fullName>
    </submittedName>
</protein>
<evidence type="ECO:0000313" key="5">
    <source>
        <dbReference type="EMBL" id="AMQ35494.1"/>
    </source>
</evidence>
<dbReference type="AlphaFoldDB" id="A0A1U8YJE0"/>
<evidence type="ECO:0000256" key="4">
    <source>
        <dbReference type="ARBA" id="ARBA00022833"/>
    </source>
</evidence>